<accession>F4HB11</accession>
<protein>
    <submittedName>
        <fullName evidence="1">Phage P2 protein GpU</fullName>
    </submittedName>
</protein>
<sequence>MMFQQFALAALGVFVFMRHTTPFQSLSREVSWRHPTNSVIGAMPKTQFLGKEGERITLQGRLAPEITGGRISLKMLETMAEMGDAYPLIDGASFALMGYFVVEKISEERSELFGDGAPRLIDFSVTLKRVDDPLAVRLSEMVMKYL</sequence>
<dbReference type="HOGENOM" id="CLU_102468_0_0_6"/>
<name>F4HB11_GALAU</name>
<organism evidence="1 2">
    <name type="scientific">Gallibacterium anatis (strain UMN179)</name>
    <name type="common">Pasteurella anatis</name>
    <dbReference type="NCBI Taxonomy" id="1005058"/>
    <lineage>
        <taxon>Bacteria</taxon>
        <taxon>Pseudomonadati</taxon>
        <taxon>Pseudomonadota</taxon>
        <taxon>Gammaproteobacteria</taxon>
        <taxon>Pasteurellales</taxon>
        <taxon>Pasteurellaceae</taxon>
        <taxon>Gallibacterium</taxon>
    </lineage>
</organism>
<dbReference type="EMBL" id="CP002667">
    <property type="protein sequence ID" value="AEC16243.1"/>
    <property type="molecule type" value="Genomic_DNA"/>
</dbReference>
<dbReference type="STRING" id="1005058.UMN179_00206"/>
<dbReference type="eggNOG" id="COG3499">
    <property type="taxonomic scope" value="Bacteria"/>
</dbReference>
<gene>
    <name evidence="1" type="ordered locus">UMN179_00206</name>
</gene>
<dbReference type="InterPro" id="IPR009734">
    <property type="entry name" value="Myoviridae_GpU"/>
</dbReference>
<dbReference type="InterPro" id="IPR016912">
    <property type="entry name" value="Phage_P2_GpU"/>
</dbReference>
<evidence type="ECO:0000313" key="2">
    <source>
        <dbReference type="Proteomes" id="UP000006908"/>
    </source>
</evidence>
<dbReference type="PIRSF" id="PIRSF029208">
    <property type="entry name" value="Phage_tail_GPU"/>
    <property type="match status" value="1"/>
</dbReference>
<dbReference type="KEGG" id="gan:UMN179_00206"/>
<dbReference type="Pfam" id="PF06995">
    <property type="entry name" value="Phage_P2_GpU"/>
    <property type="match status" value="1"/>
</dbReference>
<dbReference type="AlphaFoldDB" id="F4HB11"/>
<dbReference type="Proteomes" id="UP000006908">
    <property type="component" value="Chromosome"/>
</dbReference>
<reference evidence="1 2" key="1">
    <citation type="journal article" date="2011" name="J. Bacteriol.">
        <title>Complete genome sequence of Gallibacterium anatis strain UMN179, isolated from a laying hen with peritonitis.</title>
        <authorList>
            <person name="Johnson T.J."/>
            <person name="Fernandez-Alarcon C."/>
            <person name="Bojesen A.M."/>
            <person name="Nolan L.K."/>
            <person name="Trampel D.W."/>
            <person name="Seemann T."/>
        </authorList>
    </citation>
    <scope>NUCLEOTIDE SEQUENCE [LARGE SCALE GENOMIC DNA]</scope>
    <source>
        <strain evidence="1 2">UMN179</strain>
    </source>
</reference>
<proteinExistence type="predicted"/>
<dbReference type="PATRIC" id="fig|1005058.3.peg.205"/>
<evidence type="ECO:0000313" key="1">
    <source>
        <dbReference type="EMBL" id="AEC16243.1"/>
    </source>
</evidence>